<proteinExistence type="inferred from homology"/>
<dbReference type="Proteomes" id="UP000176527">
    <property type="component" value="Unassembled WGS sequence"/>
</dbReference>
<keyword evidence="3 4" id="KW-0687">Ribonucleoprotein</keyword>
<keyword evidence="2 4" id="KW-0689">Ribosomal protein</keyword>
<dbReference type="HAMAP" id="MF_00270">
    <property type="entry name" value="Ribosomal_bS18"/>
    <property type="match status" value="1"/>
</dbReference>
<dbReference type="PANTHER" id="PTHR13479">
    <property type="entry name" value="30S RIBOSOMAL PROTEIN S18"/>
    <property type="match status" value="1"/>
</dbReference>
<dbReference type="GO" id="GO:0070181">
    <property type="term" value="F:small ribosomal subunit rRNA binding"/>
    <property type="evidence" value="ECO:0007669"/>
    <property type="project" value="TreeGrafter"/>
</dbReference>
<dbReference type="GO" id="GO:0006412">
    <property type="term" value="P:translation"/>
    <property type="evidence" value="ECO:0007669"/>
    <property type="project" value="UniProtKB-UniRule"/>
</dbReference>
<comment type="caution">
    <text evidence="6">The sequence shown here is derived from an EMBL/GenBank/DDBJ whole genome shotgun (WGS) entry which is preliminary data.</text>
</comment>
<dbReference type="GO" id="GO:0022627">
    <property type="term" value="C:cytosolic small ribosomal subunit"/>
    <property type="evidence" value="ECO:0007669"/>
    <property type="project" value="TreeGrafter"/>
</dbReference>
<evidence type="ECO:0000256" key="3">
    <source>
        <dbReference type="ARBA" id="ARBA00023274"/>
    </source>
</evidence>
<dbReference type="Pfam" id="PF01084">
    <property type="entry name" value="Ribosomal_S18"/>
    <property type="match status" value="1"/>
</dbReference>
<evidence type="ECO:0000256" key="2">
    <source>
        <dbReference type="ARBA" id="ARBA00022980"/>
    </source>
</evidence>
<comment type="subunit">
    <text evidence="4">Part of the 30S ribosomal subunit. Forms a tight heterodimer with protein bS6.</text>
</comment>
<keyword evidence="4" id="KW-0699">rRNA-binding</keyword>
<evidence type="ECO:0000256" key="4">
    <source>
        <dbReference type="HAMAP-Rule" id="MF_00270"/>
    </source>
</evidence>
<dbReference type="PANTHER" id="PTHR13479:SF40">
    <property type="entry name" value="SMALL RIBOSOMAL SUBUNIT PROTEIN BS18M"/>
    <property type="match status" value="1"/>
</dbReference>
<evidence type="ECO:0000313" key="6">
    <source>
        <dbReference type="EMBL" id="OGE38045.1"/>
    </source>
</evidence>
<dbReference type="SUPFAM" id="SSF46911">
    <property type="entry name" value="Ribosomal protein S18"/>
    <property type="match status" value="1"/>
</dbReference>
<evidence type="ECO:0000256" key="1">
    <source>
        <dbReference type="ARBA" id="ARBA00005589"/>
    </source>
</evidence>
<evidence type="ECO:0000313" key="7">
    <source>
        <dbReference type="Proteomes" id="UP000176527"/>
    </source>
</evidence>
<dbReference type="NCBIfam" id="TIGR00165">
    <property type="entry name" value="S18"/>
    <property type="match status" value="1"/>
</dbReference>
<accession>A0A1F5KB94</accession>
<protein>
    <recommendedName>
        <fullName evidence="4">Small ribosomal subunit protein bS18</fullName>
    </recommendedName>
</protein>
<comment type="similarity">
    <text evidence="1 4 5">Belongs to the bacterial ribosomal protein bS18 family.</text>
</comment>
<organism evidence="6 7">
    <name type="scientific">Candidatus Daviesbacteria bacterium RIFCSPHIGHO2_12_FULL_37_11</name>
    <dbReference type="NCBI Taxonomy" id="1797777"/>
    <lineage>
        <taxon>Bacteria</taxon>
        <taxon>Candidatus Daviesiibacteriota</taxon>
    </lineage>
</organism>
<comment type="function">
    <text evidence="4">Binds as a heterodimer with protein bS6 to the central domain of the 16S rRNA, where it helps stabilize the platform of the 30S subunit.</text>
</comment>
<sequence>MIKKMARRVDSDKIAKKKVCFFCENRKTPTYTDTVSLKKCTSGRGKIVPKSRSGVCSKHQRALAREVKRARFLALLPFTLRV</sequence>
<dbReference type="AlphaFoldDB" id="A0A1F5KB94"/>
<name>A0A1F5KB94_9BACT</name>
<gene>
    <name evidence="4" type="primary">rpsR</name>
    <name evidence="6" type="ORF">A3F00_03310</name>
</gene>
<dbReference type="InterPro" id="IPR036870">
    <property type="entry name" value="Ribosomal_bS18_sf"/>
</dbReference>
<evidence type="ECO:0000256" key="5">
    <source>
        <dbReference type="RuleBase" id="RU003910"/>
    </source>
</evidence>
<dbReference type="EMBL" id="MFDE01000030">
    <property type="protein sequence ID" value="OGE38045.1"/>
    <property type="molecule type" value="Genomic_DNA"/>
</dbReference>
<dbReference type="Gene3D" id="4.10.640.10">
    <property type="entry name" value="Ribosomal protein S18"/>
    <property type="match status" value="1"/>
</dbReference>
<keyword evidence="4" id="KW-0694">RNA-binding</keyword>
<dbReference type="PRINTS" id="PR00974">
    <property type="entry name" value="RIBOSOMALS18"/>
</dbReference>
<reference evidence="6 7" key="1">
    <citation type="journal article" date="2016" name="Nat. Commun.">
        <title>Thousands of microbial genomes shed light on interconnected biogeochemical processes in an aquifer system.</title>
        <authorList>
            <person name="Anantharaman K."/>
            <person name="Brown C.T."/>
            <person name="Hug L.A."/>
            <person name="Sharon I."/>
            <person name="Castelle C.J."/>
            <person name="Probst A.J."/>
            <person name="Thomas B.C."/>
            <person name="Singh A."/>
            <person name="Wilkins M.J."/>
            <person name="Karaoz U."/>
            <person name="Brodie E.L."/>
            <person name="Williams K.H."/>
            <person name="Hubbard S.S."/>
            <person name="Banfield J.F."/>
        </authorList>
    </citation>
    <scope>NUCLEOTIDE SEQUENCE [LARGE SCALE GENOMIC DNA]</scope>
</reference>
<dbReference type="GO" id="GO:0003735">
    <property type="term" value="F:structural constituent of ribosome"/>
    <property type="evidence" value="ECO:0007669"/>
    <property type="project" value="InterPro"/>
</dbReference>
<dbReference type="InterPro" id="IPR001648">
    <property type="entry name" value="Ribosomal_bS18"/>
</dbReference>